<reference evidence="2 3" key="1">
    <citation type="submission" date="2019-03" db="EMBL/GenBank/DDBJ databases">
        <title>Genomic Encyclopedia of Type Strains, Phase IV (KMG-IV): sequencing the most valuable type-strain genomes for metagenomic binning, comparative biology and taxonomic classification.</title>
        <authorList>
            <person name="Goeker M."/>
        </authorList>
    </citation>
    <scope>NUCLEOTIDE SEQUENCE [LARGE SCALE GENOMIC DNA]</scope>
    <source>
        <strain evidence="2 3">DSM 10053</strain>
    </source>
</reference>
<protein>
    <submittedName>
        <fullName evidence="2">Anaerobic dimethyl sulfoxide reductase subunit C (Anchor subunit)</fullName>
    </submittedName>
</protein>
<feature type="transmembrane region" description="Helical" evidence="1">
    <location>
        <begin position="220"/>
        <end position="239"/>
    </location>
</feature>
<organism evidence="2 3">
    <name type="scientific">Lonepinella koalarum</name>
    <dbReference type="NCBI Taxonomy" id="53417"/>
    <lineage>
        <taxon>Bacteria</taxon>
        <taxon>Pseudomonadati</taxon>
        <taxon>Pseudomonadota</taxon>
        <taxon>Gammaproteobacteria</taxon>
        <taxon>Pasteurellales</taxon>
        <taxon>Pasteurellaceae</taxon>
        <taxon>Lonepinella</taxon>
    </lineage>
</organism>
<dbReference type="PANTHER" id="PTHR38095:SF1">
    <property type="entry name" value="ANAEROBIC DIMETHYL SULFOXIDE REDUCTASE CHAIN YNFH"/>
    <property type="match status" value="1"/>
</dbReference>
<evidence type="ECO:0000313" key="2">
    <source>
        <dbReference type="EMBL" id="TCK67100.1"/>
    </source>
</evidence>
<dbReference type="GO" id="GO:0019645">
    <property type="term" value="P:anaerobic electron transport chain"/>
    <property type="evidence" value="ECO:0007669"/>
    <property type="project" value="InterPro"/>
</dbReference>
<gene>
    <name evidence="2" type="ORF">EV692_2006</name>
</gene>
<accession>A0A4R1KRF5</accession>
<keyword evidence="1" id="KW-1133">Transmembrane helix</keyword>
<dbReference type="Proteomes" id="UP000295496">
    <property type="component" value="Unassembled WGS sequence"/>
</dbReference>
<dbReference type="GO" id="GO:0009390">
    <property type="term" value="C:dimethyl sulfoxide reductase complex"/>
    <property type="evidence" value="ECO:0007669"/>
    <property type="project" value="TreeGrafter"/>
</dbReference>
<dbReference type="Pfam" id="PF04976">
    <property type="entry name" value="DmsC"/>
    <property type="match status" value="1"/>
</dbReference>
<dbReference type="PANTHER" id="PTHR38095">
    <property type="entry name" value="ANAEROBIC DIMETHYL SULFOXIDE REDUCTASE CHAIN YNFH"/>
    <property type="match status" value="1"/>
</dbReference>
<feature type="transmembrane region" description="Helical" evidence="1">
    <location>
        <begin position="246"/>
        <end position="267"/>
    </location>
</feature>
<name>A0A4R1KRF5_9PAST</name>
<feature type="transmembrane region" description="Helical" evidence="1">
    <location>
        <begin position="113"/>
        <end position="129"/>
    </location>
</feature>
<feature type="transmembrane region" description="Helical" evidence="1">
    <location>
        <begin position="149"/>
        <end position="167"/>
    </location>
</feature>
<feature type="transmembrane region" description="Helical" evidence="1">
    <location>
        <begin position="85"/>
        <end position="101"/>
    </location>
</feature>
<evidence type="ECO:0000256" key="1">
    <source>
        <dbReference type="SAM" id="Phobius"/>
    </source>
</evidence>
<feature type="transmembrane region" description="Helical" evidence="1">
    <location>
        <begin position="44"/>
        <end position="65"/>
    </location>
</feature>
<comment type="caution">
    <text evidence="2">The sequence shown here is derived from an EMBL/GenBank/DDBJ whole genome shotgun (WGS) entry which is preliminary data.</text>
</comment>
<dbReference type="GO" id="GO:0009389">
    <property type="term" value="F:dimethyl sulfoxide reductase activity"/>
    <property type="evidence" value="ECO:0007669"/>
    <property type="project" value="TreeGrafter"/>
</dbReference>
<dbReference type="InterPro" id="IPR007059">
    <property type="entry name" value="DmsC"/>
</dbReference>
<keyword evidence="1" id="KW-0812">Transmembrane</keyword>
<keyword evidence="1" id="KW-0472">Membrane</keyword>
<feature type="transmembrane region" description="Helical" evidence="1">
    <location>
        <begin position="183"/>
        <end position="200"/>
    </location>
</feature>
<dbReference type="AlphaFoldDB" id="A0A4R1KRF5"/>
<dbReference type="RefSeq" id="WP_132302586.1">
    <property type="nucleotide sequence ID" value="NZ_CP170642.1"/>
</dbReference>
<evidence type="ECO:0000313" key="3">
    <source>
        <dbReference type="Proteomes" id="UP000295496"/>
    </source>
</evidence>
<dbReference type="GO" id="GO:0005886">
    <property type="term" value="C:plasma membrane"/>
    <property type="evidence" value="ECO:0007669"/>
    <property type="project" value="TreeGrafter"/>
</dbReference>
<dbReference type="EMBL" id="SMGJ01000007">
    <property type="protein sequence ID" value="TCK67100.1"/>
    <property type="molecule type" value="Genomic_DNA"/>
</dbReference>
<feature type="transmembrane region" description="Helical" evidence="1">
    <location>
        <begin position="12"/>
        <end position="32"/>
    </location>
</feature>
<keyword evidence="3" id="KW-1185">Reference proteome</keyword>
<sequence length="277" mass="30808">MNGLHELPLVIFTVLAQSVVGAWLIFCVIANNQSQSSRRYLNKALLVLLILLGIGFIASILHLGTPIRAFNSLNRVGESMLSNEIASGAVFFAFAGIYWLLSLLNKLSEPMDRFLRILTALCGLVFMYMMNNVYHIDTVPTWNSSLTSWQFYLTIVIGGCALGYALWQPNPHKSYVLRYSPKLYLFAVFLAMIVAIYQGMELNHITTSVQQATALVPHYAVWQISRFSLLAIGGGLLYVGKNTMHWYLSAVIVLVAEMIGRIIFYSLHMTAGMAVGG</sequence>
<proteinExistence type="predicted"/>